<name>A0A9Q0MMI9_9DIPT</name>
<proteinExistence type="predicted"/>
<keyword evidence="2" id="KW-1185">Reference proteome</keyword>
<dbReference type="AlphaFoldDB" id="A0A9Q0MMI9"/>
<gene>
    <name evidence="1" type="ORF">Bhyg_17043</name>
</gene>
<protein>
    <submittedName>
        <fullName evidence="1">Uncharacterized protein</fullName>
    </submittedName>
</protein>
<organism evidence="1 2">
    <name type="scientific">Pseudolycoriella hygida</name>
    <dbReference type="NCBI Taxonomy" id="35572"/>
    <lineage>
        <taxon>Eukaryota</taxon>
        <taxon>Metazoa</taxon>
        <taxon>Ecdysozoa</taxon>
        <taxon>Arthropoda</taxon>
        <taxon>Hexapoda</taxon>
        <taxon>Insecta</taxon>
        <taxon>Pterygota</taxon>
        <taxon>Neoptera</taxon>
        <taxon>Endopterygota</taxon>
        <taxon>Diptera</taxon>
        <taxon>Nematocera</taxon>
        <taxon>Sciaroidea</taxon>
        <taxon>Sciaridae</taxon>
        <taxon>Pseudolycoriella</taxon>
    </lineage>
</organism>
<feature type="non-terminal residue" evidence="1">
    <location>
        <position position="1"/>
    </location>
</feature>
<dbReference type="Proteomes" id="UP001151699">
    <property type="component" value="Unassembled WGS sequence"/>
</dbReference>
<reference evidence="1" key="1">
    <citation type="submission" date="2022-07" db="EMBL/GenBank/DDBJ databases">
        <authorList>
            <person name="Trinca V."/>
            <person name="Uliana J.V.C."/>
            <person name="Torres T.T."/>
            <person name="Ward R.J."/>
            <person name="Monesi N."/>
        </authorList>
    </citation>
    <scope>NUCLEOTIDE SEQUENCE</scope>
    <source>
        <strain evidence="1">HSMRA1968</strain>
        <tissue evidence="1">Whole embryos</tissue>
    </source>
</reference>
<sequence>MYGDYMGTQGLSYEYNHERHKRQEQTTIELTFYEKILAHHCVSISLKDNNDIEAFIATIDSTNESISKKSKSNSPKFASSPALYVGCICRKLMVINVNGCADIPP</sequence>
<dbReference type="EMBL" id="WJQU01000780">
    <property type="protein sequence ID" value="KAJ6634269.1"/>
    <property type="molecule type" value="Genomic_DNA"/>
</dbReference>
<accession>A0A9Q0MMI9</accession>
<evidence type="ECO:0000313" key="1">
    <source>
        <dbReference type="EMBL" id="KAJ6634269.1"/>
    </source>
</evidence>
<comment type="caution">
    <text evidence="1">The sequence shown here is derived from an EMBL/GenBank/DDBJ whole genome shotgun (WGS) entry which is preliminary data.</text>
</comment>
<evidence type="ECO:0000313" key="2">
    <source>
        <dbReference type="Proteomes" id="UP001151699"/>
    </source>
</evidence>